<dbReference type="PANTHER" id="PTHR31170">
    <property type="entry name" value="BNAC04G53230D PROTEIN"/>
    <property type="match status" value="1"/>
</dbReference>
<evidence type="ECO:0000313" key="2">
    <source>
        <dbReference type="Proteomes" id="UP001417504"/>
    </source>
</evidence>
<protein>
    <submittedName>
        <fullName evidence="1">Uncharacterized protein</fullName>
    </submittedName>
</protein>
<reference evidence="1 2" key="1">
    <citation type="submission" date="2024-01" db="EMBL/GenBank/DDBJ databases">
        <title>Genome assemblies of Stephania.</title>
        <authorList>
            <person name="Yang L."/>
        </authorList>
    </citation>
    <scope>NUCLEOTIDE SEQUENCE [LARGE SCALE GENOMIC DNA]</scope>
    <source>
        <strain evidence="1">QJT</strain>
        <tissue evidence="1">Leaf</tissue>
    </source>
</reference>
<dbReference type="EMBL" id="JBBNAE010000005">
    <property type="protein sequence ID" value="KAK9122715.1"/>
    <property type="molecule type" value="Genomic_DNA"/>
</dbReference>
<accession>A0AAP0IWY0</accession>
<gene>
    <name evidence="1" type="ORF">Sjap_012317</name>
</gene>
<proteinExistence type="predicted"/>
<sequence length="180" mass="20228">MLGSLCHDLILLENQIPFIVLEALFNLSNVCDETLNKHVALFFESILAMEQTPLNRVTKGKHLLGMNKVTEAKHLLDLLRNCLFPSLPRANRGDKSNWEFTKCATNLSQAGVKFEKNEEDSCRLFNIELSRTTTGVLQIPPLTLKSVSFVLLLNLIALEQCIGHDDLVTSYVVFIDSLIN</sequence>
<name>A0AAP0IWY0_9MAGN</name>
<dbReference type="Pfam" id="PF03140">
    <property type="entry name" value="DUF247"/>
    <property type="match status" value="1"/>
</dbReference>
<dbReference type="Proteomes" id="UP001417504">
    <property type="component" value="Unassembled WGS sequence"/>
</dbReference>
<dbReference type="InterPro" id="IPR004158">
    <property type="entry name" value="DUF247_pln"/>
</dbReference>
<comment type="caution">
    <text evidence="1">The sequence shown here is derived from an EMBL/GenBank/DDBJ whole genome shotgun (WGS) entry which is preliminary data.</text>
</comment>
<dbReference type="AlphaFoldDB" id="A0AAP0IWY0"/>
<evidence type="ECO:0000313" key="1">
    <source>
        <dbReference type="EMBL" id="KAK9122715.1"/>
    </source>
</evidence>
<keyword evidence="2" id="KW-1185">Reference proteome</keyword>
<dbReference type="PANTHER" id="PTHR31170:SF17">
    <property type="match status" value="1"/>
</dbReference>
<organism evidence="1 2">
    <name type="scientific">Stephania japonica</name>
    <dbReference type="NCBI Taxonomy" id="461633"/>
    <lineage>
        <taxon>Eukaryota</taxon>
        <taxon>Viridiplantae</taxon>
        <taxon>Streptophyta</taxon>
        <taxon>Embryophyta</taxon>
        <taxon>Tracheophyta</taxon>
        <taxon>Spermatophyta</taxon>
        <taxon>Magnoliopsida</taxon>
        <taxon>Ranunculales</taxon>
        <taxon>Menispermaceae</taxon>
        <taxon>Menispermoideae</taxon>
        <taxon>Cissampelideae</taxon>
        <taxon>Stephania</taxon>
    </lineage>
</organism>